<proteinExistence type="predicted"/>
<dbReference type="AlphaFoldDB" id="A0A486SXS6"/>
<sequence>MMAYIFLIFVISSNTSNMQVVPMQSMEQCKAAIKAMKVADDKRSWDDVSPSVDNIQCVEVKGA</sequence>
<evidence type="ECO:0000313" key="1">
    <source>
        <dbReference type="EMBL" id="VGM18342.1"/>
    </source>
</evidence>
<reference evidence="1" key="1">
    <citation type="submission" date="2019-03" db="EMBL/GenBank/DDBJ databases">
        <authorList>
            <consortium name="Pathogen Informatics"/>
        </authorList>
    </citation>
    <scope>NUCLEOTIDE SEQUENCE</scope>
    <source>
        <strain evidence="1">5012STDY7626358</strain>
    </source>
</reference>
<gene>
    <name evidence="1" type="ORF">SAMEA4873559_01767</name>
</gene>
<name>A0A486SXS6_KLEPN</name>
<organism evidence="1">
    <name type="scientific">Klebsiella pneumoniae</name>
    <dbReference type="NCBI Taxonomy" id="573"/>
    <lineage>
        <taxon>Bacteria</taxon>
        <taxon>Pseudomonadati</taxon>
        <taxon>Pseudomonadota</taxon>
        <taxon>Gammaproteobacteria</taxon>
        <taxon>Enterobacterales</taxon>
        <taxon>Enterobacteriaceae</taxon>
        <taxon>Klebsiella/Raoultella group</taxon>
        <taxon>Klebsiella</taxon>
        <taxon>Klebsiella pneumoniae complex</taxon>
    </lineage>
</organism>
<protein>
    <submittedName>
        <fullName evidence="1">Uncharacterized protein</fullName>
    </submittedName>
</protein>
<dbReference type="RefSeq" id="WP_181940437.1">
    <property type="nucleotide sequence ID" value="NZ_CABVMA010000015.1"/>
</dbReference>
<accession>A0A486SXS6</accession>
<dbReference type="EMBL" id="CAAHDD010000003">
    <property type="protein sequence ID" value="VGM18342.1"/>
    <property type="molecule type" value="Genomic_DNA"/>
</dbReference>